<keyword evidence="10" id="KW-1185">Reference proteome</keyword>
<dbReference type="EMBL" id="JRLW01000003">
    <property type="protein sequence ID" value="KGO90160.1"/>
    <property type="molecule type" value="Genomic_DNA"/>
</dbReference>
<protein>
    <recommendedName>
        <fullName evidence="11">Transporter</fullName>
    </recommendedName>
</protein>
<evidence type="ECO:0000256" key="7">
    <source>
        <dbReference type="ARBA" id="ARBA00023237"/>
    </source>
</evidence>
<dbReference type="OrthoDB" id="9765571at2"/>
<organism evidence="9 10">
    <name type="scientific">Flavobacterium suncheonense GH29-5 = DSM 17707</name>
    <dbReference type="NCBI Taxonomy" id="1121899"/>
    <lineage>
        <taxon>Bacteria</taxon>
        <taxon>Pseudomonadati</taxon>
        <taxon>Bacteroidota</taxon>
        <taxon>Flavobacteriia</taxon>
        <taxon>Flavobacteriales</taxon>
        <taxon>Flavobacteriaceae</taxon>
        <taxon>Flavobacterium</taxon>
    </lineage>
</organism>
<comment type="caution">
    <text evidence="9">The sequence shown here is derived from an EMBL/GenBank/DDBJ whole genome shotgun (WGS) entry which is preliminary data.</text>
</comment>
<dbReference type="RefSeq" id="WP_026981143.1">
    <property type="nucleotide sequence ID" value="NZ_JRLW01000003.1"/>
</dbReference>
<keyword evidence="6" id="KW-0472">Membrane</keyword>
<dbReference type="AlphaFoldDB" id="A0A0A2MPJ9"/>
<evidence type="ECO:0000256" key="8">
    <source>
        <dbReference type="SAM" id="SignalP"/>
    </source>
</evidence>
<dbReference type="eggNOG" id="COG2067">
    <property type="taxonomic scope" value="Bacteria"/>
</dbReference>
<accession>A0A0A2MPJ9</accession>
<evidence type="ECO:0000256" key="4">
    <source>
        <dbReference type="ARBA" id="ARBA00022692"/>
    </source>
</evidence>
<evidence type="ECO:0000256" key="3">
    <source>
        <dbReference type="ARBA" id="ARBA00022452"/>
    </source>
</evidence>
<evidence type="ECO:0000256" key="1">
    <source>
        <dbReference type="ARBA" id="ARBA00004571"/>
    </source>
</evidence>
<evidence type="ECO:0000256" key="2">
    <source>
        <dbReference type="ARBA" id="ARBA00008163"/>
    </source>
</evidence>
<dbReference type="Gene3D" id="2.40.160.60">
    <property type="entry name" value="Outer membrane protein transport protein (OMPP1/FadL/TodX)"/>
    <property type="match status" value="1"/>
</dbReference>
<proteinExistence type="inferred from homology"/>
<evidence type="ECO:0000313" key="10">
    <source>
        <dbReference type="Proteomes" id="UP000030121"/>
    </source>
</evidence>
<comment type="similarity">
    <text evidence="2">Belongs to the OmpP1/FadL family.</text>
</comment>
<keyword evidence="7" id="KW-0998">Cell outer membrane</keyword>
<feature type="signal peptide" evidence="8">
    <location>
        <begin position="1"/>
        <end position="19"/>
    </location>
</feature>
<evidence type="ECO:0000313" key="9">
    <source>
        <dbReference type="EMBL" id="KGO90160.1"/>
    </source>
</evidence>
<evidence type="ECO:0008006" key="11">
    <source>
        <dbReference type="Google" id="ProtNLM"/>
    </source>
</evidence>
<comment type="subcellular location">
    <subcellularLocation>
        <location evidence="1">Cell outer membrane</location>
        <topology evidence="1">Multi-pass membrane protein</topology>
    </subcellularLocation>
</comment>
<dbReference type="SUPFAM" id="SSF56935">
    <property type="entry name" value="Porins"/>
    <property type="match status" value="1"/>
</dbReference>
<evidence type="ECO:0000256" key="6">
    <source>
        <dbReference type="ARBA" id="ARBA00023136"/>
    </source>
</evidence>
<keyword evidence="3" id="KW-1134">Transmembrane beta strand</keyword>
<gene>
    <name evidence="9" type="ORF">Q764_03605</name>
</gene>
<feature type="chain" id="PRO_5001991767" description="Transporter" evidence="8">
    <location>
        <begin position="20"/>
        <end position="519"/>
    </location>
</feature>
<reference evidence="9 10" key="1">
    <citation type="submission" date="2013-09" db="EMBL/GenBank/DDBJ databases">
        <authorList>
            <person name="Zeng Z."/>
            <person name="Chen C."/>
        </authorList>
    </citation>
    <scope>NUCLEOTIDE SEQUENCE [LARGE SCALE GENOMIC DNA]</scope>
    <source>
        <strain evidence="9 10">GH29-5</strain>
    </source>
</reference>
<dbReference type="InterPro" id="IPR005017">
    <property type="entry name" value="OMPP1/FadL/TodX"/>
</dbReference>
<name>A0A0A2MPJ9_9FLAO</name>
<sequence length="519" mass="56964">MKKYLLSALILVSGGSAIAQQTTPSDALRYAVTDLNGTARFRGLSGAFGAVGGDLSAININPAGSAIFNYNSATGTLGVFNSKNNSNYFGTTSSDSESIFDINQLGAVFVFKDSGKSDWKKIAVAFNYEVNNNFDNSYYSRGTNPTTSIGNYFLNFANFGNNGNIFPIDLMETQAGETVSDLYSYLASLSNGFAAQQAMLGYRAFLYDYNDGTGTTPNTPPFYQSNIPPGSFYQENSVVTEGYNGKITANVAAQYQDKLYIGLNLNAHFTDFRKSSSVYERNSNNPALGVQEIRFDNDLYTYGGGFSFNLGVIAKFSDSFRGGLAYESPTWYRLNDELTQRLVAVSTDGANVFTDVVDPGIVNIYEPYKIQTPGKFTGSLAYIFGKNGLISFDYAIKDYSNTQFRPKRESLFRDLNAVMADELTTANEYRIGAEYKIKQASLRAGYRFEESPYKNGKTVGDLTGYTAGLGYNFKGSRLDLAYSFSKRDSELPFMSSGMTDAAKISSKNNNILLSYTIDF</sequence>
<evidence type="ECO:0000256" key="5">
    <source>
        <dbReference type="ARBA" id="ARBA00022729"/>
    </source>
</evidence>
<dbReference type="GO" id="GO:0009279">
    <property type="term" value="C:cell outer membrane"/>
    <property type="evidence" value="ECO:0007669"/>
    <property type="project" value="UniProtKB-SubCell"/>
</dbReference>
<dbReference type="Proteomes" id="UP000030121">
    <property type="component" value="Unassembled WGS sequence"/>
</dbReference>
<keyword evidence="4" id="KW-0812">Transmembrane</keyword>
<dbReference type="Pfam" id="PF03349">
    <property type="entry name" value="Toluene_X"/>
    <property type="match status" value="1"/>
</dbReference>
<dbReference type="STRING" id="1121899.GCA_000430025_00102"/>
<keyword evidence="5 8" id="KW-0732">Signal</keyword>